<dbReference type="InterPro" id="IPR013320">
    <property type="entry name" value="ConA-like_dom_sf"/>
</dbReference>
<dbReference type="EMBL" id="KQ086009">
    <property type="protein sequence ID" value="KLO11100.1"/>
    <property type="molecule type" value="Genomic_DNA"/>
</dbReference>
<dbReference type="SUPFAM" id="SSF49899">
    <property type="entry name" value="Concanavalin A-like lectins/glucanases"/>
    <property type="match status" value="1"/>
</dbReference>
<accession>A0A0H2RGU6</accession>
<evidence type="ECO:0000259" key="8">
    <source>
        <dbReference type="Pfam" id="PF17851"/>
    </source>
</evidence>
<protein>
    <recommendedName>
        <fullName evidence="8">Beta-xylosidase C-terminal Concanavalin A-like domain-containing protein</fullName>
    </recommendedName>
</protein>
<dbReference type="OrthoDB" id="2139957at2759"/>
<feature type="signal peptide" evidence="7">
    <location>
        <begin position="1"/>
        <end position="17"/>
    </location>
</feature>
<evidence type="ECO:0000313" key="10">
    <source>
        <dbReference type="Proteomes" id="UP000053477"/>
    </source>
</evidence>
<evidence type="ECO:0000256" key="6">
    <source>
        <dbReference type="RuleBase" id="RU361187"/>
    </source>
</evidence>
<keyword evidence="2 6" id="KW-0378">Hydrolase</keyword>
<evidence type="ECO:0000313" key="9">
    <source>
        <dbReference type="EMBL" id="KLO11100.1"/>
    </source>
</evidence>
<evidence type="ECO:0000256" key="1">
    <source>
        <dbReference type="ARBA" id="ARBA00009865"/>
    </source>
</evidence>
<dbReference type="Gene3D" id="2.115.10.20">
    <property type="entry name" value="Glycosyl hydrolase domain, family 43"/>
    <property type="match status" value="1"/>
</dbReference>
<dbReference type="Pfam" id="PF04616">
    <property type="entry name" value="Glyco_hydro_43"/>
    <property type="match status" value="1"/>
</dbReference>
<dbReference type="InParanoid" id="A0A0H2RGU6"/>
<dbReference type="Gene3D" id="2.60.120.200">
    <property type="match status" value="1"/>
</dbReference>
<evidence type="ECO:0000256" key="2">
    <source>
        <dbReference type="ARBA" id="ARBA00022801"/>
    </source>
</evidence>
<feature type="active site" description="Proton donor" evidence="4">
    <location>
        <position position="224"/>
    </location>
</feature>
<feature type="active site" description="Proton acceptor" evidence="4">
    <location>
        <position position="47"/>
    </location>
</feature>
<dbReference type="AlphaFoldDB" id="A0A0H2RGU6"/>
<name>A0A0H2RGU6_9AGAM</name>
<evidence type="ECO:0000256" key="5">
    <source>
        <dbReference type="PIRSR" id="PIRSR606710-2"/>
    </source>
</evidence>
<dbReference type="STRING" id="27342.A0A0H2RGU6"/>
<dbReference type="GO" id="GO:0005975">
    <property type="term" value="P:carbohydrate metabolic process"/>
    <property type="evidence" value="ECO:0007669"/>
    <property type="project" value="InterPro"/>
</dbReference>
<dbReference type="PANTHER" id="PTHR42812:SF17">
    <property type="entry name" value="BETA-XYLOSIDASE C-TERMINAL CONCANAVALIN A-LIKE DOMAIN-CONTAINING PROTEIN-RELATED"/>
    <property type="match status" value="1"/>
</dbReference>
<dbReference type="GO" id="GO:0004553">
    <property type="term" value="F:hydrolase activity, hydrolyzing O-glycosyl compounds"/>
    <property type="evidence" value="ECO:0007669"/>
    <property type="project" value="InterPro"/>
</dbReference>
<keyword evidence="3 6" id="KW-0326">Glycosidase</keyword>
<feature type="chain" id="PRO_5005201905" description="Beta-xylosidase C-terminal Concanavalin A-like domain-containing protein" evidence="7">
    <location>
        <begin position="18"/>
        <end position="597"/>
    </location>
</feature>
<keyword evidence="7" id="KW-0732">Signal</keyword>
<dbReference type="InterPro" id="IPR051795">
    <property type="entry name" value="Glycosyl_Hydrlase_43"/>
</dbReference>
<dbReference type="CDD" id="cd18833">
    <property type="entry name" value="GH43_PcXyl-like"/>
    <property type="match status" value="1"/>
</dbReference>
<feature type="domain" description="Beta-xylosidase C-terminal Concanavalin A-like" evidence="8">
    <location>
        <begin position="396"/>
        <end position="590"/>
    </location>
</feature>
<dbReference type="SUPFAM" id="SSF75005">
    <property type="entry name" value="Arabinanase/levansucrase/invertase"/>
    <property type="match status" value="1"/>
</dbReference>
<reference evidence="9 10" key="1">
    <citation type="submission" date="2015-04" db="EMBL/GenBank/DDBJ databases">
        <title>Complete genome sequence of Schizopora paradoxa KUC8140, a cosmopolitan wood degrader in East Asia.</title>
        <authorList>
            <consortium name="DOE Joint Genome Institute"/>
            <person name="Min B."/>
            <person name="Park H."/>
            <person name="Jang Y."/>
            <person name="Kim J.-J."/>
            <person name="Kim K.H."/>
            <person name="Pangilinan J."/>
            <person name="Lipzen A."/>
            <person name="Riley R."/>
            <person name="Grigoriev I.V."/>
            <person name="Spatafora J.W."/>
            <person name="Choi I.-G."/>
        </authorList>
    </citation>
    <scope>NUCLEOTIDE SEQUENCE [LARGE SCALE GENOMIC DNA]</scope>
    <source>
        <strain evidence="9 10">KUC8140</strain>
    </source>
</reference>
<feature type="site" description="Important for catalytic activity, responsible for pKa modulation of the active site Glu and correct orientation of both the proton donor and substrate" evidence="5">
    <location>
        <position position="168"/>
    </location>
</feature>
<dbReference type="Pfam" id="PF17851">
    <property type="entry name" value="GH43_C2"/>
    <property type="match status" value="1"/>
</dbReference>
<evidence type="ECO:0000256" key="3">
    <source>
        <dbReference type="ARBA" id="ARBA00023295"/>
    </source>
</evidence>
<keyword evidence="10" id="KW-1185">Reference proteome</keyword>
<organism evidence="9 10">
    <name type="scientific">Schizopora paradoxa</name>
    <dbReference type="NCBI Taxonomy" id="27342"/>
    <lineage>
        <taxon>Eukaryota</taxon>
        <taxon>Fungi</taxon>
        <taxon>Dikarya</taxon>
        <taxon>Basidiomycota</taxon>
        <taxon>Agaricomycotina</taxon>
        <taxon>Agaricomycetes</taxon>
        <taxon>Hymenochaetales</taxon>
        <taxon>Schizoporaceae</taxon>
        <taxon>Schizopora</taxon>
    </lineage>
</organism>
<dbReference type="InterPro" id="IPR041542">
    <property type="entry name" value="GH43_C2"/>
</dbReference>
<dbReference type="InterPro" id="IPR023296">
    <property type="entry name" value="Glyco_hydro_beta-prop_sf"/>
</dbReference>
<dbReference type="PANTHER" id="PTHR42812">
    <property type="entry name" value="BETA-XYLOSIDASE"/>
    <property type="match status" value="1"/>
</dbReference>
<gene>
    <name evidence="9" type="ORF">SCHPADRAFT_831656</name>
</gene>
<comment type="similarity">
    <text evidence="1 6">Belongs to the glycosyl hydrolase 43 family.</text>
</comment>
<proteinExistence type="inferred from homology"/>
<dbReference type="Proteomes" id="UP000053477">
    <property type="component" value="Unassembled WGS sequence"/>
</dbReference>
<dbReference type="InterPro" id="IPR006710">
    <property type="entry name" value="Glyco_hydro_43"/>
</dbReference>
<sequence length="597" mass="65368">MQYLLKILSLCLSLSSSLPFSCAAGASQTFDKLASYSNPIISGFAPDPSCIRVEEQFFCVTSSFSAFPGIPVYTSRDLVQWKQIGNVLSRPEQLPTLSQVNQTTGGIWAATIRHHDNRFFVTTTLVFDGKPQLDPTRWDNMIFTNDDIFSNNGNGWSDPVHFSFEGYDTSLFWDDDVDGKVYVQGSHAWHVFPAIQSFEIDLNTGKNLSEIITLWTGTGGIAPEGPHIYKRSDAYYLMIAEGGTGLGHMETMARAENITGPYTPCPYNPVLTNANTTEYLQTVGHADLFNDTNGNWWAVALATRNGTVNFPMGRETVLVPVVWEEGQFPVFNGGKPGRVHVSMTGPLPLKQSPTAFPDTIDPLVGHPQNVTFPPNTTPPRQLVYYRFPDFSSFTVSPDGHPNALRIMGSAENITGDGFAGTSSFIMRRQDALEFSATSRLQFDPRVENEEAGMSLFIQRTQHFDLSVVRLPVNNAGNVTAERLGNFVILRTIDANSSSDGLHDTLSTPAVVGPLMEGPVDVLLKIQAVNASTYSFSYSDNQKDKNSDWVLVGTGAASEVSGGFTGTLVGMFATGNGRNSTTPAYFSDFEYFPVEGVY</sequence>
<evidence type="ECO:0000256" key="4">
    <source>
        <dbReference type="PIRSR" id="PIRSR606710-1"/>
    </source>
</evidence>
<evidence type="ECO:0000256" key="7">
    <source>
        <dbReference type="SAM" id="SignalP"/>
    </source>
</evidence>